<proteinExistence type="predicted"/>
<dbReference type="AlphaFoldDB" id="X1P614"/>
<comment type="caution">
    <text evidence="1">The sequence shown here is derived from an EMBL/GenBank/DDBJ whole genome shotgun (WGS) entry which is preliminary data.</text>
</comment>
<organism evidence="1">
    <name type="scientific">marine sediment metagenome</name>
    <dbReference type="NCBI Taxonomy" id="412755"/>
    <lineage>
        <taxon>unclassified sequences</taxon>
        <taxon>metagenomes</taxon>
        <taxon>ecological metagenomes</taxon>
    </lineage>
</organism>
<protein>
    <submittedName>
        <fullName evidence="1">Uncharacterized protein</fullName>
    </submittedName>
</protein>
<gene>
    <name evidence="1" type="ORF">S06H3_59691</name>
</gene>
<sequence>MPTPEQILQAIEQVTDQESFINVLLRQTLGWEIPEGIGDVEEIAYAWSAEDLRAEGLDQKVVEGQVWQIQPLNAEVGQQWGIFVLEFKNDQAFVTGRGLTGPLRKVLRGLVPNRRNRQANLPAWDRDNLLFICTYEYKHFRFAYF</sequence>
<reference evidence="1" key="1">
    <citation type="journal article" date="2014" name="Front. Microbiol.">
        <title>High frequency of phylogenetically diverse reductive dehalogenase-homologous genes in deep subseafloor sedimentary metagenomes.</title>
        <authorList>
            <person name="Kawai M."/>
            <person name="Futagami T."/>
            <person name="Toyoda A."/>
            <person name="Takaki Y."/>
            <person name="Nishi S."/>
            <person name="Hori S."/>
            <person name="Arai W."/>
            <person name="Tsubouchi T."/>
            <person name="Morono Y."/>
            <person name="Uchiyama I."/>
            <person name="Ito T."/>
            <person name="Fujiyama A."/>
            <person name="Inagaki F."/>
            <person name="Takami H."/>
        </authorList>
    </citation>
    <scope>NUCLEOTIDE SEQUENCE</scope>
    <source>
        <strain evidence="1">Expedition CK06-06</strain>
    </source>
</reference>
<evidence type="ECO:0000313" key="1">
    <source>
        <dbReference type="EMBL" id="GAI51293.1"/>
    </source>
</evidence>
<feature type="non-terminal residue" evidence="1">
    <location>
        <position position="145"/>
    </location>
</feature>
<dbReference type="EMBL" id="BARV01038821">
    <property type="protein sequence ID" value="GAI51293.1"/>
    <property type="molecule type" value="Genomic_DNA"/>
</dbReference>
<accession>X1P614</accession>
<name>X1P614_9ZZZZ</name>